<feature type="transmembrane region" description="Helical" evidence="1">
    <location>
        <begin position="134"/>
        <end position="154"/>
    </location>
</feature>
<dbReference type="GO" id="GO:0008962">
    <property type="term" value="F:phosphatidylglycerophosphatase activity"/>
    <property type="evidence" value="ECO:0007669"/>
    <property type="project" value="InterPro"/>
</dbReference>
<dbReference type="InterPro" id="IPR007686">
    <property type="entry name" value="YutG/PgpA"/>
</dbReference>
<evidence type="ECO:0000313" key="3">
    <source>
        <dbReference type="EMBL" id="SHH90086.1"/>
    </source>
</evidence>
<feature type="transmembrane region" description="Helical" evidence="1">
    <location>
        <begin position="41"/>
        <end position="61"/>
    </location>
</feature>
<protein>
    <submittedName>
        <fullName evidence="3">Phosphatidylglycerophosphatase</fullName>
    </submittedName>
</protein>
<name>A0A1M5WR48_9BACT</name>
<keyword evidence="1" id="KW-0812">Transmembrane</keyword>
<evidence type="ECO:0000256" key="1">
    <source>
        <dbReference type="SAM" id="Phobius"/>
    </source>
</evidence>
<evidence type="ECO:0000259" key="2">
    <source>
        <dbReference type="Pfam" id="PF04608"/>
    </source>
</evidence>
<feature type="domain" description="YutG/PgpA" evidence="2">
    <location>
        <begin position="10"/>
        <end position="146"/>
    </location>
</feature>
<accession>A0A1M5WR48</accession>
<dbReference type="PANTHER" id="PTHR36305:SF1">
    <property type="entry name" value="PHOSPHATIDYLGLYCEROPHOSPHATASE A"/>
    <property type="match status" value="1"/>
</dbReference>
<dbReference type="AlphaFoldDB" id="A0A1M5WR48"/>
<dbReference type="InterPro" id="IPR026037">
    <property type="entry name" value="PgpA"/>
</dbReference>
<dbReference type="Proteomes" id="UP000184139">
    <property type="component" value="Unassembled WGS sequence"/>
</dbReference>
<dbReference type="InterPro" id="IPR036681">
    <property type="entry name" value="PgpA-like_sf"/>
</dbReference>
<dbReference type="Pfam" id="PF04608">
    <property type="entry name" value="PgpA"/>
    <property type="match status" value="1"/>
</dbReference>
<dbReference type="EMBL" id="FQXS01000014">
    <property type="protein sequence ID" value="SHH90086.1"/>
    <property type="molecule type" value="Genomic_DNA"/>
</dbReference>
<keyword evidence="1" id="KW-0472">Membrane</keyword>
<organism evidence="3 4">
    <name type="scientific">Desulfofustis glycolicus DSM 9705</name>
    <dbReference type="NCBI Taxonomy" id="1121409"/>
    <lineage>
        <taxon>Bacteria</taxon>
        <taxon>Pseudomonadati</taxon>
        <taxon>Thermodesulfobacteriota</taxon>
        <taxon>Desulfobulbia</taxon>
        <taxon>Desulfobulbales</taxon>
        <taxon>Desulfocapsaceae</taxon>
        <taxon>Desulfofustis</taxon>
    </lineage>
</organism>
<keyword evidence="1" id="KW-1133">Transmembrane helix</keyword>
<dbReference type="UniPathway" id="UPA00084">
    <property type="reaction ID" value="UER00504"/>
</dbReference>
<proteinExistence type="predicted"/>
<reference evidence="3 4" key="1">
    <citation type="submission" date="2016-11" db="EMBL/GenBank/DDBJ databases">
        <authorList>
            <person name="Jaros S."/>
            <person name="Januszkiewicz K."/>
            <person name="Wedrychowicz H."/>
        </authorList>
    </citation>
    <scope>NUCLEOTIDE SEQUENCE [LARGE SCALE GENOMIC DNA]</scope>
    <source>
        <strain evidence="3 4">DSM 9705</strain>
    </source>
</reference>
<sequence>MTMDRLIVAIATGLYTGLIPKAPGTWGSAFALIPWFFCRNLPLPTYLLVMSGIFIVGYLAAGSAEKILNRPDPGCIVIDEILGIFVTLTLAPNHPLAWLLGFLLFRLFDIVKPFPVSWLDSHLHGGIGIMADDIAAGLYALVCLQLCWPLLIWLSA</sequence>
<evidence type="ECO:0000313" key="4">
    <source>
        <dbReference type="Proteomes" id="UP000184139"/>
    </source>
</evidence>
<dbReference type="GO" id="GO:0006655">
    <property type="term" value="P:phosphatidylglycerol biosynthetic process"/>
    <property type="evidence" value="ECO:0007669"/>
    <property type="project" value="UniProtKB-UniPathway"/>
</dbReference>
<dbReference type="STRING" id="1121409.SAMN02745124_02478"/>
<keyword evidence="4" id="KW-1185">Reference proteome</keyword>
<gene>
    <name evidence="3" type="ORF">SAMN02745124_02478</name>
</gene>
<dbReference type="SUPFAM" id="SSF101307">
    <property type="entry name" value="YutG-like"/>
    <property type="match status" value="1"/>
</dbReference>
<dbReference type="PANTHER" id="PTHR36305">
    <property type="entry name" value="PHOSPHATIDYLGLYCEROPHOSPHATASE A"/>
    <property type="match status" value="1"/>
</dbReference>
<dbReference type="PIRSF" id="PIRSF006162">
    <property type="entry name" value="PgpA"/>
    <property type="match status" value="1"/>
</dbReference>
<dbReference type="CDD" id="cd06971">
    <property type="entry name" value="PgpA"/>
    <property type="match status" value="1"/>
</dbReference>